<comment type="subcellular location">
    <subcellularLocation>
        <location evidence="5">Cell membrane</location>
        <topology evidence="5">Multi-pass membrane protein</topology>
    </subcellularLocation>
    <subcellularLocation>
        <location evidence="1">Membrane</location>
        <topology evidence="1">Multi-pass membrane protein</topology>
    </subcellularLocation>
</comment>
<proteinExistence type="inferred from homology"/>
<evidence type="ECO:0000313" key="6">
    <source>
        <dbReference type="EMBL" id="RKW70268.1"/>
    </source>
</evidence>
<dbReference type="AlphaFoldDB" id="A0A496PII9"/>
<dbReference type="EMBL" id="QQXL01000005">
    <property type="protein sequence ID" value="RKW70268.1"/>
    <property type="molecule type" value="Genomic_DNA"/>
</dbReference>
<dbReference type="Pfam" id="PF01925">
    <property type="entry name" value="TauE"/>
    <property type="match status" value="1"/>
</dbReference>
<feature type="transmembrane region" description="Helical" evidence="5">
    <location>
        <begin position="221"/>
        <end position="239"/>
    </location>
</feature>
<sequence>MAGLAVLVGTILQRISGAGVGLVVAPVLSLLIGPAHGVLVTNAVTTVSGATLTVQAWKRINWRRYAVIVISALFGLIPGAFLVARLPAAWLQIVVGGVVLLGLAVTVGLRRLPPAPELPTNIITGVAGGLLNVTAGVAAAAMVVNARLTRWAQSSYAATMQPVFATLGLCSVIAKLATGVGAGEGWPSPWLAVAALAAVFLGAWLGGIAAKRVPASTARTLALSLAALGALAAVVRGVLEL</sequence>
<evidence type="ECO:0000256" key="5">
    <source>
        <dbReference type="RuleBase" id="RU363041"/>
    </source>
</evidence>
<feature type="transmembrane region" description="Helical" evidence="5">
    <location>
        <begin position="190"/>
        <end position="209"/>
    </location>
</feature>
<keyword evidence="4 5" id="KW-0472">Membrane</keyword>
<feature type="transmembrane region" description="Helical" evidence="5">
    <location>
        <begin position="121"/>
        <end position="144"/>
    </location>
</feature>
<keyword evidence="7" id="KW-1185">Reference proteome</keyword>
<comment type="caution">
    <text evidence="6">The sequence shown here is derived from an EMBL/GenBank/DDBJ whole genome shotgun (WGS) entry which is preliminary data.</text>
</comment>
<evidence type="ECO:0000256" key="3">
    <source>
        <dbReference type="ARBA" id="ARBA00022989"/>
    </source>
</evidence>
<comment type="similarity">
    <text evidence="5">Belongs to the 4-toluene sulfonate uptake permease (TSUP) (TC 2.A.102) family.</text>
</comment>
<feature type="transmembrane region" description="Helical" evidence="5">
    <location>
        <begin position="65"/>
        <end position="84"/>
    </location>
</feature>
<protein>
    <recommendedName>
        <fullName evidence="5">Probable membrane transporter protein</fullName>
    </recommendedName>
</protein>
<accession>A0A496PII9</accession>
<evidence type="ECO:0000256" key="2">
    <source>
        <dbReference type="ARBA" id="ARBA00022692"/>
    </source>
</evidence>
<dbReference type="GO" id="GO:0005886">
    <property type="term" value="C:plasma membrane"/>
    <property type="evidence" value="ECO:0007669"/>
    <property type="project" value="UniProtKB-SubCell"/>
</dbReference>
<reference evidence="6 7" key="1">
    <citation type="submission" date="2018-07" db="EMBL/GenBank/DDBJ databases">
        <title>Arthrobacter sp. nov., isolated from raw cow's milk with high bacterial count.</title>
        <authorList>
            <person name="Hahne J."/>
            <person name="Isele D."/>
            <person name="Lipski A."/>
        </authorList>
    </citation>
    <scope>NUCLEOTIDE SEQUENCE [LARGE SCALE GENOMIC DNA]</scope>
    <source>
        <strain evidence="6 7">JZ R-183</strain>
    </source>
</reference>
<dbReference type="Proteomes" id="UP000273119">
    <property type="component" value="Unassembled WGS sequence"/>
</dbReference>
<evidence type="ECO:0000256" key="4">
    <source>
        <dbReference type="ARBA" id="ARBA00023136"/>
    </source>
</evidence>
<keyword evidence="2 5" id="KW-0812">Transmembrane</keyword>
<organism evidence="6 7">
    <name type="scientific">Galactobacter caseinivorans</name>
    <dbReference type="NCBI Taxonomy" id="2676123"/>
    <lineage>
        <taxon>Bacteria</taxon>
        <taxon>Bacillati</taxon>
        <taxon>Actinomycetota</taxon>
        <taxon>Actinomycetes</taxon>
        <taxon>Micrococcales</taxon>
        <taxon>Micrococcaceae</taxon>
        <taxon>Galactobacter</taxon>
    </lineage>
</organism>
<keyword evidence="3 5" id="KW-1133">Transmembrane helix</keyword>
<evidence type="ECO:0000256" key="1">
    <source>
        <dbReference type="ARBA" id="ARBA00004141"/>
    </source>
</evidence>
<evidence type="ECO:0000313" key="7">
    <source>
        <dbReference type="Proteomes" id="UP000273119"/>
    </source>
</evidence>
<gene>
    <name evidence="6" type="ORF">DWQ67_09070</name>
</gene>
<feature type="transmembrane region" description="Helical" evidence="5">
    <location>
        <begin position="156"/>
        <end position="178"/>
    </location>
</feature>
<keyword evidence="5" id="KW-1003">Cell membrane</keyword>
<dbReference type="InterPro" id="IPR002781">
    <property type="entry name" value="TM_pro_TauE-like"/>
</dbReference>
<name>A0A496PII9_9MICC</name>
<feature type="transmembrane region" description="Helical" evidence="5">
    <location>
        <begin position="90"/>
        <end position="109"/>
    </location>
</feature>